<feature type="transmembrane region" description="Helical" evidence="1">
    <location>
        <begin position="39"/>
        <end position="66"/>
    </location>
</feature>
<keyword evidence="1" id="KW-1133">Transmembrane helix</keyword>
<dbReference type="Proteomes" id="UP000663856">
    <property type="component" value="Unassembled WGS sequence"/>
</dbReference>
<feature type="transmembrane region" description="Helical" evidence="1">
    <location>
        <begin position="78"/>
        <end position="94"/>
    </location>
</feature>
<proteinExistence type="predicted"/>
<feature type="signal peptide" evidence="2">
    <location>
        <begin position="1"/>
        <end position="19"/>
    </location>
</feature>
<protein>
    <submittedName>
        <fullName evidence="3">Uncharacterized protein</fullName>
    </submittedName>
</protein>
<evidence type="ECO:0000313" key="4">
    <source>
        <dbReference type="Proteomes" id="UP000663856"/>
    </source>
</evidence>
<name>A0A816YRL7_9BILA</name>
<keyword evidence="1" id="KW-0472">Membrane</keyword>
<evidence type="ECO:0000256" key="2">
    <source>
        <dbReference type="SAM" id="SignalP"/>
    </source>
</evidence>
<organism evidence="3 4">
    <name type="scientific">Rotaria magnacalcarata</name>
    <dbReference type="NCBI Taxonomy" id="392030"/>
    <lineage>
        <taxon>Eukaryota</taxon>
        <taxon>Metazoa</taxon>
        <taxon>Spiralia</taxon>
        <taxon>Gnathifera</taxon>
        <taxon>Rotifera</taxon>
        <taxon>Eurotatoria</taxon>
        <taxon>Bdelloidea</taxon>
        <taxon>Philodinida</taxon>
        <taxon>Philodinidae</taxon>
        <taxon>Rotaria</taxon>
    </lineage>
</organism>
<comment type="caution">
    <text evidence="3">The sequence shown here is derived from an EMBL/GenBank/DDBJ whole genome shotgun (WGS) entry which is preliminary data.</text>
</comment>
<dbReference type="EMBL" id="CAJNRF010015129">
    <property type="protein sequence ID" value="CAF2166593.1"/>
    <property type="molecule type" value="Genomic_DNA"/>
</dbReference>
<sequence length="96" mass="11335">MQPSLMLILLLLTYRNVNQNKRRVGRVTVAQGPRLQNQFIIMIFSRALVTGFLLLQWITMYMYYAFTADYIRTVEQSAIISFGYTLTNYFYYLING</sequence>
<accession>A0A816YRL7</accession>
<evidence type="ECO:0000313" key="3">
    <source>
        <dbReference type="EMBL" id="CAF2166593.1"/>
    </source>
</evidence>
<keyword evidence="1" id="KW-0812">Transmembrane</keyword>
<evidence type="ECO:0000256" key="1">
    <source>
        <dbReference type="SAM" id="Phobius"/>
    </source>
</evidence>
<feature type="chain" id="PRO_5032886327" evidence="2">
    <location>
        <begin position="20"/>
        <end position="96"/>
    </location>
</feature>
<reference evidence="3" key="1">
    <citation type="submission" date="2021-02" db="EMBL/GenBank/DDBJ databases">
        <authorList>
            <person name="Nowell W R."/>
        </authorList>
    </citation>
    <scope>NUCLEOTIDE SEQUENCE</scope>
</reference>
<keyword evidence="2" id="KW-0732">Signal</keyword>
<gene>
    <name evidence="3" type="ORF">WKI299_LOCUS32707</name>
</gene>
<dbReference type="AlphaFoldDB" id="A0A816YRL7"/>